<dbReference type="SUPFAM" id="SSF52799">
    <property type="entry name" value="(Phosphotyrosine protein) phosphatases II"/>
    <property type="match status" value="2"/>
</dbReference>
<dbReference type="EMBL" id="JARQZJ010000124">
    <property type="protein sequence ID" value="KAK9890162.1"/>
    <property type="molecule type" value="Genomic_DNA"/>
</dbReference>
<comment type="similarity">
    <text evidence="1">Belongs to the protein-tyrosine phosphatase family. Non-receptor class CDC14 subfamily.</text>
</comment>
<organism evidence="7 8">
    <name type="scientific">Henosepilachna vigintioctopunctata</name>
    <dbReference type="NCBI Taxonomy" id="420089"/>
    <lineage>
        <taxon>Eukaryota</taxon>
        <taxon>Metazoa</taxon>
        <taxon>Ecdysozoa</taxon>
        <taxon>Arthropoda</taxon>
        <taxon>Hexapoda</taxon>
        <taxon>Insecta</taxon>
        <taxon>Pterygota</taxon>
        <taxon>Neoptera</taxon>
        <taxon>Endopterygota</taxon>
        <taxon>Coleoptera</taxon>
        <taxon>Polyphaga</taxon>
        <taxon>Cucujiformia</taxon>
        <taxon>Coccinelloidea</taxon>
        <taxon>Coccinellidae</taxon>
        <taxon>Epilachninae</taxon>
        <taxon>Epilachnini</taxon>
        <taxon>Henosepilachna</taxon>
    </lineage>
</organism>
<feature type="domain" description="Tyrosine-protein phosphatase" evidence="5">
    <location>
        <begin position="194"/>
        <end position="353"/>
    </location>
</feature>
<feature type="domain" description="Tyrosine specific protein phosphatases" evidence="6">
    <location>
        <begin position="277"/>
        <end position="339"/>
    </location>
</feature>
<dbReference type="EC" id="3.1.3.48" evidence="2"/>
<reference evidence="7 8" key="1">
    <citation type="submission" date="2023-03" db="EMBL/GenBank/DDBJ databases">
        <title>Genome insight into feeding habits of ladybird beetles.</title>
        <authorList>
            <person name="Li H.-S."/>
            <person name="Huang Y.-H."/>
            <person name="Pang H."/>
        </authorList>
    </citation>
    <scope>NUCLEOTIDE SEQUENCE [LARGE SCALE GENOMIC DNA]</scope>
    <source>
        <strain evidence="7">SYSU_2023b</strain>
        <tissue evidence="7">Whole body</tissue>
    </source>
</reference>
<dbReference type="InterPro" id="IPR029260">
    <property type="entry name" value="DSPn"/>
</dbReference>
<dbReference type="PANTHER" id="PTHR23339">
    <property type="entry name" value="TYROSINE SPECIFIC PROTEIN PHOSPHATASE AND DUAL SPECIFICITY PROTEIN PHOSPHATASE"/>
    <property type="match status" value="1"/>
</dbReference>
<dbReference type="InterPro" id="IPR016130">
    <property type="entry name" value="Tyr_Pase_AS"/>
</dbReference>
<accession>A0AAW1VD27</accession>
<dbReference type="PROSITE" id="PS00383">
    <property type="entry name" value="TYR_PHOSPHATASE_1"/>
    <property type="match status" value="1"/>
</dbReference>
<dbReference type="Gene3D" id="3.90.190.10">
    <property type="entry name" value="Protein tyrosine phosphatase superfamily"/>
    <property type="match status" value="2"/>
</dbReference>
<evidence type="ECO:0000256" key="2">
    <source>
        <dbReference type="ARBA" id="ARBA00013064"/>
    </source>
</evidence>
<dbReference type="PROSITE" id="PS50054">
    <property type="entry name" value="TYR_PHOSPHATASE_DUAL"/>
    <property type="match status" value="1"/>
</dbReference>
<dbReference type="InterPro" id="IPR050561">
    <property type="entry name" value="PTP"/>
</dbReference>
<name>A0AAW1VD27_9CUCU</name>
<dbReference type="CDD" id="cd17657">
    <property type="entry name" value="CDC14_N"/>
    <property type="match status" value="1"/>
</dbReference>
<evidence type="ECO:0000256" key="4">
    <source>
        <dbReference type="ARBA" id="ARBA00022912"/>
    </source>
</evidence>
<dbReference type="Pfam" id="PF22785">
    <property type="entry name" value="Tc-R-P"/>
    <property type="match status" value="1"/>
</dbReference>
<keyword evidence="8" id="KW-1185">Reference proteome</keyword>
<dbReference type="InterPro" id="IPR020422">
    <property type="entry name" value="TYR_PHOSPHATASE_DUAL_dom"/>
</dbReference>
<comment type="caution">
    <text evidence="7">The sequence shown here is derived from an EMBL/GenBank/DDBJ whole genome shotgun (WGS) entry which is preliminary data.</text>
</comment>
<protein>
    <recommendedName>
        <fullName evidence="2">protein-tyrosine-phosphatase</fullName>
        <ecNumber evidence="2">3.1.3.48</ecNumber>
    </recommendedName>
</protein>
<dbReference type="InterPro" id="IPR000387">
    <property type="entry name" value="Tyr_Pase_dom"/>
</dbReference>
<evidence type="ECO:0000259" key="5">
    <source>
        <dbReference type="PROSITE" id="PS50054"/>
    </source>
</evidence>
<keyword evidence="3" id="KW-0378">Hydrolase</keyword>
<keyword evidence="4" id="KW-0904">Protein phosphatase</keyword>
<dbReference type="FunFam" id="3.90.190.10:FF:000006">
    <property type="entry name" value="Dual specificity protein phosphatase CDC14B"/>
    <property type="match status" value="1"/>
</dbReference>
<dbReference type="PROSITE" id="PS50056">
    <property type="entry name" value="TYR_PHOSPHATASE_2"/>
    <property type="match status" value="1"/>
</dbReference>
<gene>
    <name evidence="7" type="ORF">WA026_008968</name>
</gene>
<evidence type="ECO:0000256" key="3">
    <source>
        <dbReference type="ARBA" id="ARBA00022801"/>
    </source>
</evidence>
<evidence type="ECO:0000259" key="6">
    <source>
        <dbReference type="PROSITE" id="PS50056"/>
    </source>
</evidence>
<dbReference type="CDD" id="cd14499">
    <property type="entry name" value="CDC14_C"/>
    <property type="match status" value="1"/>
</dbReference>
<dbReference type="InterPro" id="IPR029021">
    <property type="entry name" value="Prot-tyrosine_phosphatase-like"/>
</dbReference>
<dbReference type="Pfam" id="PF14671">
    <property type="entry name" value="DSPn"/>
    <property type="match status" value="1"/>
</dbReference>
<proteinExistence type="inferred from homology"/>
<evidence type="ECO:0000313" key="8">
    <source>
        <dbReference type="Proteomes" id="UP001431783"/>
    </source>
</evidence>
<evidence type="ECO:0000313" key="7">
    <source>
        <dbReference type="EMBL" id="KAK9890162.1"/>
    </source>
</evidence>
<sequence length="596" mass="68018">MSLSTHIKRRKRASSMENFPSVLVNASEFMKGRLYFVSLSTDVKPKSTSTVHYFSIDSEFRYENFYKDFGPLNLSMLYHYCTKIHKKLISVSFQNKKIVHYTGPDDEKRVNAAYLIGSYAIIYLKFDPNQAHEILMKETKKPYIQFRDASCGEPYNLSLLDCLKAIKKAHDYNFFDFNNFDHVEYEHYERVEHGDLNWILPNKYIAFCGPHNKAKIDNGYYIHSPETYFGYFRRSGVSTIVRLNYEVYEANKFVLAGFEHKDLYFVDGGTPNDKIMDLFLKISEEAKGTIAVHCKAGLGRTGTLIACYIIKHYKFSADEAIAWIRICRPGSVIGHQQAWLHAKEKQLWSAGELHRKQKAISSIPKHSVGIYPLSKLEKKKNNNNVTGIMKKVDSMEISDRNDNYKLEESDNVTQGDKLNEIKAQRLKSKAMIATLYEPRLIRTKVHANVVNVSNGRTSKVTATSQAKVAQTSRHVLTKRNELTEPAVRRTSQRRLVTTLATATPTVSPKPTTAAGLQKKKENVIDWLPGSKETVPKDESRLPKAARRAKRSLTVEQDKVSPRSVKVLRRSQGMVVVETCKNDGKLSLPSVRLNKTI</sequence>
<dbReference type="SMART" id="SM00195">
    <property type="entry name" value="DSPc"/>
    <property type="match status" value="1"/>
</dbReference>
<dbReference type="Proteomes" id="UP001431783">
    <property type="component" value="Unassembled WGS sequence"/>
</dbReference>
<dbReference type="GO" id="GO:0004725">
    <property type="term" value="F:protein tyrosine phosphatase activity"/>
    <property type="evidence" value="ECO:0007669"/>
    <property type="project" value="UniProtKB-EC"/>
</dbReference>
<evidence type="ECO:0000256" key="1">
    <source>
        <dbReference type="ARBA" id="ARBA00007315"/>
    </source>
</evidence>
<dbReference type="InterPro" id="IPR044506">
    <property type="entry name" value="CDC14_C"/>
</dbReference>
<dbReference type="AlphaFoldDB" id="A0AAW1VD27"/>